<feature type="compositionally biased region" description="Low complexity" evidence="3">
    <location>
        <begin position="464"/>
        <end position="482"/>
    </location>
</feature>
<feature type="region of interest" description="Disordered" evidence="3">
    <location>
        <begin position="1"/>
        <end position="20"/>
    </location>
</feature>
<keyword evidence="1" id="KW-0540">Nuclease</keyword>
<dbReference type="PROSITE" id="PS50967">
    <property type="entry name" value="HRDC"/>
    <property type="match status" value="1"/>
</dbReference>
<dbReference type="InterPro" id="IPR002562">
    <property type="entry name" value="3'-5'_exonuclease_dom"/>
</dbReference>
<gene>
    <name evidence="5" type="ORF">EJ05DRAFT_283180</name>
</gene>
<feature type="compositionally biased region" description="Basic and acidic residues" evidence="3">
    <location>
        <begin position="344"/>
        <end position="358"/>
    </location>
</feature>
<dbReference type="InterPro" id="IPR051132">
    <property type="entry name" value="3-5_Exonuclease_domain"/>
</dbReference>
<feature type="compositionally biased region" description="Polar residues" evidence="3">
    <location>
        <begin position="550"/>
        <end position="562"/>
    </location>
</feature>
<dbReference type="AlphaFoldDB" id="A0A6A6WET0"/>
<dbReference type="Pfam" id="PF01612">
    <property type="entry name" value="DNA_pol_A_exo1"/>
    <property type="match status" value="1"/>
</dbReference>
<evidence type="ECO:0000256" key="3">
    <source>
        <dbReference type="SAM" id="MobiDB-lite"/>
    </source>
</evidence>
<dbReference type="EMBL" id="ML996568">
    <property type="protein sequence ID" value="KAF2760396.1"/>
    <property type="molecule type" value="Genomic_DNA"/>
</dbReference>
<dbReference type="Pfam" id="PF00570">
    <property type="entry name" value="HRDC"/>
    <property type="match status" value="1"/>
</dbReference>
<feature type="region of interest" description="Disordered" evidence="3">
    <location>
        <begin position="582"/>
        <end position="619"/>
    </location>
</feature>
<dbReference type="GO" id="GO:0003676">
    <property type="term" value="F:nucleic acid binding"/>
    <property type="evidence" value="ECO:0007669"/>
    <property type="project" value="InterPro"/>
</dbReference>
<keyword evidence="2" id="KW-0378">Hydrolase</keyword>
<dbReference type="InterPro" id="IPR044876">
    <property type="entry name" value="HRDC_dom_sf"/>
</dbReference>
<dbReference type="CDD" id="cd06141">
    <property type="entry name" value="WRN_exo"/>
    <property type="match status" value="1"/>
</dbReference>
<evidence type="ECO:0000256" key="2">
    <source>
        <dbReference type="ARBA" id="ARBA00022801"/>
    </source>
</evidence>
<dbReference type="GO" id="GO:0006139">
    <property type="term" value="P:nucleobase-containing compound metabolic process"/>
    <property type="evidence" value="ECO:0007669"/>
    <property type="project" value="InterPro"/>
</dbReference>
<name>A0A6A6WET0_9PEZI</name>
<dbReference type="GeneID" id="54481513"/>
<dbReference type="SUPFAM" id="SSF53098">
    <property type="entry name" value="Ribonuclease H-like"/>
    <property type="match status" value="1"/>
</dbReference>
<dbReference type="SMART" id="SM00341">
    <property type="entry name" value="HRDC"/>
    <property type="match status" value="1"/>
</dbReference>
<organism evidence="5 6">
    <name type="scientific">Pseudovirgaria hyperparasitica</name>
    <dbReference type="NCBI Taxonomy" id="470096"/>
    <lineage>
        <taxon>Eukaryota</taxon>
        <taxon>Fungi</taxon>
        <taxon>Dikarya</taxon>
        <taxon>Ascomycota</taxon>
        <taxon>Pezizomycotina</taxon>
        <taxon>Dothideomycetes</taxon>
        <taxon>Dothideomycetes incertae sedis</taxon>
        <taxon>Acrospermales</taxon>
        <taxon>Acrospermaceae</taxon>
        <taxon>Pseudovirgaria</taxon>
    </lineage>
</organism>
<dbReference type="GO" id="GO:0000166">
    <property type="term" value="F:nucleotide binding"/>
    <property type="evidence" value="ECO:0007669"/>
    <property type="project" value="InterPro"/>
</dbReference>
<dbReference type="GO" id="GO:0005634">
    <property type="term" value="C:nucleus"/>
    <property type="evidence" value="ECO:0007669"/>
    <property type="project" value="TreeGrafter"/>
</dbReference>
<dbReference type="RefSeq" id="XP_033602847.1">
    <property type="nucleotide sequence ID" value="XM_033740459.1"/>
</dbReference>
<keyword evidence="6" id="KW-1185">Reference proteome</keyword>
<proteinExistence type="predicted"/>
<feature type="compositionally biased region" description="Polar residues" evidence="3">
    <location>
        <begin position="330"/>
        <end position="343"/>
    </location>
</feature>
<dbReference type="PANTHER" id="PTHR13620:SF104">
    <property type="entry name" value="EXONUCLEASE 3'-5' DOMAIN-CONTAINING PROTEIN 2"/>
    <property type="match status" value="1"/>
</dbReference>
<feature type="region of interest" description="Disordered" evidence="3">
    <location>
        <begin position="459"/>
        <end position="509"/>
    </location>
</feature>
<accession>A0A6A6WET0</accession>
<evidence type="ECO:0000313" key="6">
    <source>
        <dbReference type="Proteomes" id="UP000799437"/>
    </source>
</evidence>
<evidence type="ECO:0000313" key="5">
    <source>
        <dbReference type="EMBL" id="KAF2760396.1"/>
    </source>
</evidence>
<dbReference type="GO" id="GO:0008408">
    <property type="term" value="F:3'-5' exonuclease activity"/>
    <property type="evidence" value="ECO:0007669"/>
    <property type="project" value="InterPro"/>
</dbReference>
<dbReference type="InterPro" id="IPR036397">
    <property type="entry name" value="RNaseH_sf"/>
</dbReference>
<feature type="compositionally biased region" description="Polar residues" evidence="3">
    <location>
        <begin position="584"/>
        <end position="601"/>
    </location>
</feature>
<evidence type="ECO:0000256" key="1">
    <source>
        <dbReference type="ARBA" id="ARBA00022722"/>
    </source>
</evidence>
<feature type="domain" description="HRDC" evidence="4">
    <location>
        <begin position="361"/>
        <end position="442"/>
    </location>
</feature>
<dbReference type="OrthoDB" id="1920326at2759"/>
<feature type="region of interest" description="Disordered" evidence="3">
    <location>
        <begin position="535"/>
        <end position="562"/>
    </location>
</feature>
<dbReference type="Gene3D" id="1.10.150.80">
    <property type="entry name" value="HRDC domain"/>
    <property type="match status" value="1"/>
</dbReference>
<dbReference type="PANTHER" id="PTHR13620">
    <property type="entry name" value="3-5 EXONUCLEASE"/>
    <property type="match status" value="1"/>
</dbReference>
<reference evidence="5" key="1">
    <citation type="journal article" date="2020" name="Stud. Mycol.">
        <title>101 Dothideomycetes genomes: a test case for predicting lifestyles and emergence of pathogens.</title>
        <authorList>
            <person name="Haridas S."/>
            <person name="Albert R."/>
            <person name="Binder M."/>
            <person name="Bloem J."/>
            <person name="Labutti K."/>
            <person name="Salamov A."/>
            <person name="Andreopoulos B."/>
            <person name="Baker S."/>
            <person name="Barry K."/>
            <person name="Bills G."/>
            <person name="Bluhm B."/>
            <person name="Cannon C."/>
            <person name="Castanera R."/>
            <person name="Culley D."/>
            <person name="Daum C."/>
            <person name="Ezra D."/>
            <person name="Gonzalez J."/>
            <person name="Henrissat B."/>
            <person name="Kuo A."/>
            <person name="Liang C."/>
            <person name="Lipzen A."/>
            <person name="Lutzoni F."/>
            <person name="Magnuson J."/>
            <person name="Mondo S."/>
            <person name="Nolan M."/>
            <person name="Ohm R."/>
            <person name="Pangilinan J."/>
            <person name="Park H.-J."/>
            <person name="Ramirez L."/>
            <person name="Alfaro M."/>
            <person name="Sun H."/>
            <person name="Tritt A."/>
            <person name="Yoshinaga Y."/>
            <person name="Zwiers L.-H."/>
            <person name="Turgeon B."/>
            <person name="Goodwin S."/>
            <person name="Spatafora J."/>
            <person name="Crous P."/>
            <person name="Grigoriev I."/>
        </authorList>
    </citation>
    <scope>NUCLEOTIDE SEQUENCE</scope>
    <source>
        <strain evidence="5">CBS 121739</strain>
    </source>
</reference>
<dbReference type="SUPFAM" id="SSF47819">
    <property type="entry name" value="HRDC-like"/>
    <property type="match status" value="1"/>
</dbReference>
<dbReference type="InterPro" id="IPR012337">
    <property type="entry name" value="RNaseH-like_sf"/>
</dbReference>
<protein>
    <submittedName>
        <fullName evidence="5">Ribonuclease H-like protein</fullName>
    </submittedName>
</protein>
<sequence>MIQTTLVETNAPETSTSSTNDGYTFKWPLTCKRPRKLGDWFNYSQFRYPSGKSPTLFYCTSLKRSEEVAQMFMNEPILGFDMEWQGDPKRRHTIKDEISVIQLACESKIAVFHVAAHQGSTVADIVAPTLRTILESAKIVKVGVAVMNADFSRLRKSFDLKPRAGFELSRLYRLVKFGGKHLCTTDEEKRKKGLKELSTKLVAFDTQVQEIMGLKLYKGNVRTSHWNNPRPLSFEQQKYAANDAYAGFVLYHCMDAKRTEMDPVPGLPLLCDDADALGGLSRIKGLRLMPGKAGGTALSAEEFWPAPEPPKAEIYGESSVEQHQVINLTEDGSQPQTGAPNTQERARQPKEKTRDARPDLTPLERQLYGELASCRFKQQSAHGFHKAFMVAPNTVLQDLAFFQPTKLEHLSQLKGIGPKKIEQFGSQWIEIIIKFRSAKGITAVAELPYKILHRKMSPSKTEVLPNASAPKSSPLPSLDSILQQRSRVRERSPLSALDRSESSSPACDNPVQIKAQRTAEALSTVEDVVRNLVDNRSASYNPPQRVPQPAISQTPVTSQPPQLHTGLSFALEETAIEDLESYSELFSDTIDTPQESPSNSALERRTRKRRKTEVERLAD</sequence>
<dbReference type="Proteomes" id="UP000799437">
    <property type="component" value="Unassembled WGS sequence"/>
</dbReference>
<dbReference type="GO" id="GO:0005737">
    <property type="term" value="C:cytoplasm"/>
    <property type="evidence" value="ECO:0007669"/>
    <property type="project" value="TreeGrafter"/>
</dbReference>
<dbReference type="Gene3D" id="3.30.420.10">
    <property type="entry name" value="Ribonuclease H-like superfamily/Ribonuclease H"/>
    <property type="match status" value="1"/>
</dbReference>
<feature type="region of interest" description="Disordered" evidence="3">
    <location>
        <begin position="330"/>
        <end position="358"/>
    </location>
</feature>
<dbReference type="InterPro" id="IPR010997">
    <property type="entry name" value="HRDC-like_sf"/>
</dbReference>
<evidence type="ECO:0000259" key="4">
    <source>
        <dbReference type="PROSITE" id="PS50967"/>
    </source>
</evidence>
<dbReference type="InterPro" id="IPR002121">
    <property type="entry name" value="HRDC_dom"/>
</dbReference>